<organism evidence="9 10">
    <name type="scientific">Phocaeicola intestinalis</name>
    <dbReference type="NCBI Taxonomy" id="2762212"/>
    <lineage>
        <taxon>Bacteria</taxon>
        <taxon>Pseudomonadati</taxon>
        <taxon>Bacteroidota</taxon>
        <taxon>Bacteroidia</taxon>
        <taxon>Bacteroidales</taxon>
        <taxon>Bacteroidaceae</taxon>
        <taxon>Phocaeicola</taxon>
    </lineage>
</organism>
<dbReference type="InterPro" id="IPR036388">
    <property type="entry name" value="WH-like_DNA-bd_sf"/>
</dbReference>
<evidence type="ECO:0000313" key="10">
    <source>
        <dbReference type="Proteomes" id="UP000620874"/>
    </source>
</evidence>
<feature type="domain" description="RNA polymerase sigma-70 region 2" evidence="7">
    <location>
        <begin position="6"/>
        <end position="72"/>
    </location>
</feature>
<keyword evidence="3 6" id="KW-0731">Sigma factor</keyword>
<dbReference type="Gene3D" id="1.10.10.10">
    <property type="entry name" value="Winged helix-like DNA-binding domain superfamily/Winged helix DNA-binding domain"/>
    <property type="match status" value="1"/>
</dbReference>
<dbReference type="NCBIfam" id="TIGR02937">
    <property type="entry name" value="sigma70-ECF"/>
    <property type="match status" value="1"/>
</dbReference>
<evidence type="ECO:0000259" key="8">
    <source>
        <dbReference type="Pfam" id="PF08281"/>
    </source>
</evidence>
<evidence type="ECO:0000259" key="7">
    <source>
        <dbReference type="Pfam" id="PF04542"/>
    </source>
</evidence>
<keyword evidence="4 6" id="KW-0238">DNA-binding</keyword>
<evidence type="ECO:0000256" key="5">
    <source>
        <dbReference type="ARBA" id="ARBA00023163"/>
    </source>
</evidence>
<sequence length="156" mass="18304">MNFEYLYKVYWDKVFRLCMGYFNDYSLAQDLAQDVFVRVWQYLPTFKGESSVGTWIFRIATNICLRQRERQNSISQAEVPLNLFAKEPSDNSLQVKILYEAIAELPEMDRLVISLYLEELKQAEIAQITGLSEANVRVKIHRIKSTLAKKIRNNDE</sequence>
<name>A0ABR8Y570_9BACT</name>
<dbReference type="Gene3D" id="1.10.1740.10">
    <property type="match status" value="1"/>
</dbReference>
<dbReference type="InterPro" id="IPR039425">
    <property type="entry name" value="RNA_pol_sigma-70-like"/>
</dbReference>
<comment type="similarity">
    <text evidence="1 6">Belongs to the sigma-70 factor family. ECF subfamily.</text>
</comment>
<protein>
    <recommendedName>
        <fullName evidence="6">RNA polymerase sigma factor</fullName>
    </recommendedName>
</protein>
<dbReference type="EMBL" id="JACSPP010000005">
    <property type="protein sequence ID" value="MBD8039334.1"/>
    <property type="molecule type" value="Genomic_DNA"/>
</dbReference>
<feature type="domain" description="RNA polymerase sigma factor 70 region 4 type 2" evidence="8">
    <location>
        <begin position="97"/>
        <end position="147"/>
    </location>
</feature>
<evidence type="ECO:0000256" key="4">
    <source>
        <dbReference type="ARBA" id="ARBA00023125"/>
    </source>
</evidence>
<dbReference type="InterPro" id="IPR007627">
    <property type="entry name" value="RNA_pol_sigma70_r2"/>
</dbReference>
<dbReference type="InterPro" id="IPR013325">
    <property type="entry name" value="RNA_pol_sigma_r2"/>
</dbReference>
<dbReference type="InterPro" id="IPR014284">
    <property type="entry name" value="RNA_pol_sigma-70_dom"/>
</dbReference>
<dbReference type="InterPro" id="IPR013249">
    <property type="entry name" value="RNA_pol_sigma70_r4_t2"/>
</dbReference>
<dbReference type="SUPFAM" id="SSF88946">
    <property type="entry name" value="Sigma2 domain of RNA polymerase sigma factors"/>
    <property type="match status" value="1"/>
</dbReference>
<keyword evidence="10" id="KW-1185">Reference proteome</keyword>
<dbReference type="PANTHER" id="PTHR43133">
    <property type="entry name" value="RNA POLYMERASE ECF-TYPE SIGMA FACTO"/>
    <property type="match status" value="1"/>
</dbReference>
<keyword evidence="5 6" id="KW-0804">Transcription</keyword>
<evidence type="ECO:0000256" key="1">
    <source>
        <dbReference type="ARBA" id="ARBA00010641"/>
    </source>
</evidence>
<gene>
    <name evidence="9" type="ORF">H9625_02515</name>
</gene>
<dbReference type="Pfam" id="PF04542">
    <property type="entry name" value="Sigma70_r2"/>
    <property type="match status" value="1"/>
</dbReference>
<comment type="caution">
    <text evidence="9">The sequence shown here is derived from an EMBL/GenBank/DDBJ whole genome shotgun (WGS) entry which is preliminary data.</text>
</comment>
<dbReference type="InterPro" id="IPR013324">
    <property type="entry name" value="RNA_pol_sigma_r3/r4-like"/>
</dbReference>
<keyword evidence="2 6" id="KW-0805">Transcription regulation</keyword>
<dbReference type="SUPFAM" id="SSF88659">
    <property type="entry name" value="Sigma3 and sigma4 domains of RNA polymerase sigma factors"/>
    <property type="match status" value="1"/>
</dbReference>
<dbReference type="CDD" id="cd06171">
    <property type="entry name" value="Sigma70_r4"/>
    <property type="match status" value="1"/>
</dbReference>
<evidence type="ECO:0000256" key="6">
    <source>
        <dbReference type="RuleBase" id="RU000716"/>
    </source>
</evidence>
<accession>A0ABR8Y570</accession>
<dbReference type="PANTHER" id="PTHR43133:SF45">
    <property type="entry name" value="RNA POLYMERASE ECF-TYPE SIGMA FACTOR"/>
    <property type="match status" value="1"/>
</dbReference>
<dbReference type="InterPro" id="IPR000838">
    <property type="entry name" value="RNA_pol_sigma70_ECF_CS"/>
</dbReference>
<dbReference type="Proteomes" id="UP000620874">
    <property type="component" value="Unassembled WGS sequence"/>
</dbReference>
<evidence type="ECO:0000256" key="2">
    <source>
        <dbReference type="ARBA" id="ARBA00023015"/>
    </source>
</evidence>
<proteinExistence type="inferred from homology"/>
<evidence type="ECO:0000256" key="3">
    <source>
        <dbReference type="ARBA" id="ARBA00023082"/>
    </source>
</evidence>
<evidence type="ECO:0000313" key="9">
    <source>
        <dbReference type="EMBL" id="MBD8039334.1"/>
    </source>
</evidence>
<dbReference type="PROSITE" id="PS01063">
    <property type="entry name" value="SIGMA70_ECF"/>
    <property type="match status" value="1"/>
</dbReference>
<dbReference type="Pfam" id="PF08281">
    <property type="entry name" value="Sigma70_r4_2"/>
    <property type="match status" value="1"/>
</dbReference>
<reference evidence="9 10" key="1">
    <citation type="submission" date="2020-08" db="EMBL/GenBank/DDBJ databases">
        <title>A Genomic Blueprint of the Chicken Gut Microbiome.</title>
        <authorList>
            <person name="Gilroy R."/>
            <person name="Ravi A."/>
            <person name="Getino M."/>
            <person name="Pursley I."/>
            <person name="Horton D.L."/>
            <person name="Alikhan N.-F."/>
            <person name="Baker D."/>
            <person name="Gharbi K."/>
            <person name="Hall N."/>
            <person name="Watson M."/>
            <person name="Adriaenssens E.M."/>
            <person name="Foster-Nyarko E."/>
            <person name="Jarju S."/>
            <person name="Secka A."/>
            <person name="Antonio M."/>
            <person name="Oren A."/>
            <person name="Chaudhuri R."/>
            <person name="La Ragione R.M."/>
            <person name="Hildebrand F."/>
            <person name="Pallen M.J."/>
        </authorList>
    </citation>
    <scope>NUCLEOTIDE SEQUENCE [LARGE SCALE GENOMIC DNA]</scope>
    <source>
        <strain evidence="9 10">Sa1CVN1</strain>
    </source>
</reference>